<proteinExistence type="predicted"/>
<protein>
    <submittedName>
        <fullName evidence="1">Uncharacterized protein</fullName>
    </submittedName>
</protein>
<comment type="caution">
    <text evidence="1">The sequence shown here is derived from an EMBL/GenBank/DDBJ whole genome shotgun (WGS) entry which is preliminary data.</text>
</comment>
<reference evidence="1 2" key="1">
    <citation type="submission" date="2017-09" db="EMBL/GenBank/DDBJ databases">
        <title>Depth-based differentiation of microbial function through sediment-hosted aquifers and enrichment of novel symbionts in the deep terrestrial subsurface.</title>
        <authorList>
            <person name="Probst A.J."/>
            <person name="Ladd B."/>
            <person name="Jarett J.K."/>
            <person name="Geller-Mcgrath D.E."/>
            <person name="Sieber C.M."/>
            <person name="Emerson J.B."/>
            <person name="Anantharaman K."/>
            <person name="Thomas B.C."/>
            <person name="Malmstrom R."/>
            <person name="Stieglmeier M."/>
            <person name="Klingl A."/>
            <person name="Woyke T."/>
            <person name="Ryan C.M."/>
            <person name="Banfield J.F."/>
        </authorList>
    </citation>
    <scope>NUCLEOTIDE SEQUENCE [LARGE SCALE GENOMIC DNA]</scope>
    <source>
        <strain evidence="1">CG22_combo_CG10-13_8_21_14_all_39_12</strain>
    </source>
</reference>
<name>A0A2H0BF00_UNCKA</name>
<organism evidence="1 2">
    <name type="scientific">candidate division WWE3 bacterium CG22_combo_CG10-13_8_21_14_all_39_12</name>
    <dbReference type="NCBI Taxonomy" id="1975094"/>
    <lineage>
        <taxon>Bacteria</taxon>
        <taxon>Katanobacteria</taxon>
    </lineage>
</organism>
<gene>
    <name evidence="1" type="ORF">COX05_04040</name>
</gene>
<dbReference type="AlphaFoldDB" id="A0A2H0BF00"/>
<sequence length="182" mass="20576">MIVCVLGDYKNKDVASIREYLGNTGHKVFTVEVKGNDEAFLTRFKESQKTISASDIVIAHSSIFDIAQSFQLALSLEVRRHTLLLVPVGDKRSKVLEGQDSGLHIKYYSDTKGIRTGINTFTDEMMNKLDAKMFMIIPPTVNKYLDWIVNYTDRSKSDVVRRAVEDVADQDVDYQAFLSKAT</sequence>
<evidence type="ECO:0000313" key="1">
    <source>
        <dbReference type="EMBL" id="PIP56245.1"/>
    </source>
</evidence>
<accession>A0A2H0BF00</accession>
<dbReference type="EMBL" id="PCSU01000069">
    <property type="protein sequence ID" value="PIP56245.1"/>
    <property type="molecule type" value="Genomic_DNA"/>
</dbReference>
<dbReference type="Proteomes" id="UP000228495">
    <property type="component" value="Unassembled WGS sequence"/>
</dbReference>
<evidence type="ECO:0000313" key="2">
    <source>
        <dbReference type="Proteomes" id="UP000228495"/>
    </source>
</evidence>